<dbReference type="GO" id="GO:0006289">
    <property type="term" value="P:nucleotide-excision repair"/>
    <property type="evidence" value="ECO:0007669"/>
    <property type="project" value="UniProtKB-UniRule"/>
</dbReference>
<protein>
    <recommendedName>
        <fullName evidence="7">UvrABC system protein C</fullName>
        <shortName evidence="7">Protein UvrC</shortName>
    </recommendedName>
    <alternativeName>
        <fullName evidence="7">Excinuclease ABC subunit C</fullName>
    </alternativeName>
</protein>
<evidence type="ECO:0000256" key="6">
    <source>
        <dbReference type="ARBA" id="ARBA00023236"/>
    </source>
</evidence>
<comment type="subcellular location">
    <subcellularLocation>
        <location evidence="7">Cytoplasm</location>
    </subcellularLocation>
</comment>
<dbReference type="FunFam" id="3.40.1440.10:FF:000001">
    <property type="entry name" value="UvrABC system protein C"/>
    <property type="match status" value="1"/>
</dbReference>
<dbReference type="GO" id="GO:0003677">
    <property type="term" value="F:DNA binding"/>
    <property type="evidence" value="ECO:0007669"/>
    <property type="project" value="UniProtKB-UniRule"/>
</dbReference>
<dbReference type="PANTHER" id="PTHR30562:SF1">
    <property type="entry name" value="UVRABC SYSTEM PROTEIN C"/>
    <property type="match status" value="1"/>
</dbReference>
<dbReference type="InterPro" id="IPR010994">
    <property type="entry name" value="RuvA_2-like"/>
</dbReference>
<dbReference type="Pfam" id="PF14520">
    <property type="entry name" value="HHH_5"/>
    <property type="match status" value="1"/>
</dbReference>
<dbReference type="SUPFAM" id="SSF46600">
    <property type="entry name" value="C-terminal UvrC-binding domain of UvrB"/>
    <property type="match status" value="1"/>
</dbReference>
<dbReference type="AlphaFoldDB" id="A0A2A5AVK5"/>
<dbReference type="PANTHER" id="PTHR30562">
    <property type="entry name" value="UVRC/OXIDOREDUCTASE"/>
    <property type="match status" value="1"/>
</dbReference>
<dbReference type="PROSITE" id="PS50165">
    <property type="entry name" value="UVRC"/>
    <property type="match status" value="1"/>
</dbReference>
<dbReference type="NCBIfam" id="NF001824">
    <property type="entry name" value="PRK00558.1-5"/>
    <property type="match status" value="1"/>
</dbReference>
<keyword evidence="5 7" id="KW-0234">DNA repair</keyword>
<evidence type="ECO:0000256" key="2">
    <source>
        <dbReference type="ARBA" id="ARBA00022763"/>
    </source>
</evidence>
<organism evidence="11 12">
    <name type="scientific">SAR86 cluster bacterium</name>
    <dbReference type="NCBI Taxonomy" id="2030880"/>
    <lineage>
        <taxon>Bacteria</taxon>
        <taxon>Pseudomonadati</taxon>
        <taxon>Pseudomonadota</taxon>
        <taxon>Gammaproteobacteria</taxon>
        <taxon>SAR86 cluster</taxon>
    </lineage>
</organism>
<dbReference type="InterPro" id="IPR036876">
    <property type="entry name" value="UVR_dom_sf"/>
</dbReference>
<keyword evidence="2 7" id="KW-0227">DNA damage</keyword>
<dbReference type="SMART" id="SM00278">
    <property type="entry name" value="HhH1"/>
    <property type="match status" value="2"/>
</dbReference>
<dbReference type="InterPro" id="IPR003583">
    <property type="entry name" value="Hlx-hairpin-Hlx_DNA-bd_motif"/>
</dbReference>
<dbReference type="Pfam" id="PF01541">
    <property type="entry name" value="GIY-YIG"/>
    <property type="match status" value="1"/>
</dbReference>
<dbReference type="InterPro" id="IPR001162">
    <property type="entry name" value="UvrC_RNase_H_dom"/>
</dbReference>
<evidence type="ECO:0000259" key="10">
    <source>
        <dbReference type="PROSITE" id="PS50165"/>
    </source>
</evidence>
<dbReference type="GO" id="GO:0009381">
    <property type="term" value="F:excinuclease ABC activity"/>
    <property type="evidence" value="ECO:0007669"/>
    <property type="project" value="UniProtKB-UniRule"/>
</dbReference>
<keyword evidence="4 7" id="KW-0267">Excision nuclease</keyword>
<name>A0A2A5AVK5_9GAMM</name>
<dbReference type="GO" id="GO:0009380">
    <property type="term" value="C:excinuclease repair complex"/>
    <property type="evidence" value="ECO:0007669"/>
    <property type="project" value="InterPro"/>
</dbReference>
<comment type="subunit">
    <text evidence="7">Interacts with UvrB in an incision complex.</text>
</comment>
<gene>
    <name evidence="7 11" type="primary">uvrC</name>
    <name evidence="11" type="ORF">COA96_13350</name>
</gene>
<evidence type="ECO:0000256" key="1">
    <source>
        <dbReference type="ARBA" id="ARBA00022490"/>
    </source>
</evidence>
<dbReference type="SMART" id="SM00465">
    <property type="entry name" value="GIYc"/>
    <property type="match status" value="1"/>
</dbReference>
<keyword evidence="1 7" id="KW-0963">Cytoplasm</keyword>
<dbReference type="NCBIfam" id="TIGR00194">
    <property type="entry name" value="uvrC"/>
    <property type="match status" value="1"/>
</dbReference>
<evidence type="ECO:0000256" key="7">
    <source>
        <dbReference type="HAMAP-Rule" id="MF_00203"/>
    </source>
</evidence>
<feature type="domain" description="UVR" evidence="8">
    <location>
        <begin position="212"/>
        <end position="247"/>
    </location>
</feature>
<dbReference type="FunFam" id="3.30.420.340:FF:000001">
    <property type="entry name" value="UvrABC system protein C"/>
    <property type="match status" value="1"/>
</dbReference>
<comment type="function">
    <text evidence="7">The UvrABC repair system catalyzes the recognition and processing of DNA lesions. UvrC both incises the 5' and 3' sides of the lesion. The N-terminal half is responsible for the 3' incision and the C-terminal half is responsible for the 5' incision.</text>
</comment>
<dbReference type="GO" id="GO:0009432">
    <property type="term" value="P:SOS response"/>
    <property type="evidence" value="ECO:0007669"/>
    <property type="project" value="UniProtKB-UniRule"/>
</dbReference>
<feature type="domain" description="UvrC family homology region profile" evidence="10">
    <location>
        <begin position="262"/>
        <end position="489"/>
    </location>
</feature>
<dbReference type="SUPFAM" id="SSF47781">
    <property type="entry name" value="RuvA domain 2-like"/>
    <property type="match status" value="1"/>
</dbReference>
<evidence type="ECO:0000256" key="5">
    <source>
        <dbReference type="ARBA" id="ARBA00023204"/>
    </source>
</evidence>
<keyword evidence="3 7" id="KW-0228">DNA excision</keyword>
<dbReference type="Gene3D" id="1.10.150.20">
    <property type="entry name" value="5' to 3' exonuclease, C-terminal subdomain"/>
    <property type="match status" value="1"/>
</dbReference>
<evidence type="ECO:0000313" key="12">
    <source>
        <dbReference type="Proteomes" id="UP000218327"/>
    </source>
</evidence>
<keyword evidence="6 7" id="KW-0742">SOS response</keyword>
<evidence type="ECO:0000256" key="3">
    <source>
        <dbReference type="ARBA" id="ARBA00022769"/>
    </source>
</evidence>
<feature type="domain" description="GIY-YIG" evidence="9">
    <location>
        <begin position="24"/>
        <end position="102"/>
    </location>
</feature>
<dbReference type="PROSITE" id="PS50151">
    <property type="entry name" value="UVR"/>
    <property type="match status" value="1"/>
</dbReference>
<dbReference type="CDD" id="cd10434">
    <property type="entry name" value="GIY-YIG_UvrC_Cho"/>
    <property type="match status" value="1"/>
</dbReference>
<comment type="caution">
    <text evidence="11">The sequence shown here is derived from an EMBL/GenBank/DDBJ whole genome shotgun (WGS) entry which is preliminary data.</text>
</comment>
<reference evidence="12" key="1">
    <citation type="submission" date="2017-08" db="EMBL/GenBank/DDBJ databases">
        <title>A dynamic microbial community with high functional redundancy inhabits the cold, oxic subseafloor aquifer.</title>
        <authorList>
            <person name="Tully B.J."/>
            <person name="Wheat C.G."/>
            <person name="Glazer B.T."/>
            <person name="Huber J.A."/>
        </authorList>
    </citation>
    <scope>NUCLEOTIDE SEQUENCE [LARGE SCALE GENOMIC DNA]</scope>
</reference>
<dbReference type="EMBL" id="NVVJ01000050">
    <property type="protein sequence ID" value="PCJ22808.1"/>
    <property type="molecule type" value="Genomic_DNA"/>
</dbReference>
<dbReference type="Gene3D" id="4.10.860.10">
    <property type="entry name" value="UVR domain"/>
    <property type="match status" value="1"/>
</dbReference>
<dbReference type="InterPro" id="IPR038476">
    <property type="entry name" value="UvrC_RNase_H_dom_sf"/>
</dbReference>
<accession>A0A2A5AVK5</accession>
<dbReference type="InterPro" id="IPR047296">
    <property type="entry name" value="GIY-YIG_UvrC_Cho"/>
</dbReference>
<comment type="similarity">
    <text evidence="7">Belongs to the UvrC family.</text>
</comment>
<dbReference type="Gene3D" id="3.30.420.340">
    <property type="entry name" value="UvrC, RNAse H endonuclease domain"/>
    <property type="match status" value="1"/>
</dbReference>
<dbReference type="GO" id="GO:0005737">
    <property type="term" value="C:cytoplasm"/>
    <property type="evidence" value="ECO:0007669"/>
    <property type="project" value="UniProtKB-SubCell"/>
</dbReference>
<dbReference type="Pfam" id="PF08459">
    <property type="entry name" value="UvrC_RNaseH_dom"/>
    <property type="match status" value="1"/>
</dbReference>
<evidence type="ECO:0000259" key="8">
    <source>
        <dbReference type="PROSITE" id="PS50151"/>
    </source>
</evidence>
<dbReference type="Pfam" id="PF02151">
    <property type="entry name" value="UVR"/>
    <property type="match status" value="1"/>
</dbReference>
<evidence type="ECO:0000313" key="11">
    <source>
        <dbReference type="EMBL" id="PCJ22808.1"/>
    </source>
</evidence>
<proteinExistence type="inferred from homology"/>
<dbReference type="InterPro" id="IPR004791">
    <property type="entry name" value="UvrC"/>
</dbReference>
<dbReference type="SUPFAM" id="SSF82771">
    <property type="entry name" value="GIY-YIG endonuclease"/>
    <property type="match status" value="1"/>
</dbReference>
<dbReference type="InterPro" id="IPR000305">
    <property type="entry name" value="GIY-YIG_endonuc"/>
</dbReference>
<evidence type="ECO:0000259" key="9">
    <source>
        <dbReference type="PROSITE" id="PS50164"/>
    </source>
</evidence>
<dbReference type="InterPro" id="IPR035901">
    <property type="entry name" value="GIY-YIG_endonuc_sf"/>
</dbReference>
<evidence type="ECO:0000256" key="4">
    <source>
        <dbReference type="ARBA" id="ARBA00022881"/>
    </source>
</evidence>
<dbReference type="Gene3D" id="3.40.1440.10">
    <property type="entry name" value="GIY-YIG endonuclease"/>
    <property type="match status" value="1"/>
</dbReference>
<dbReference type="InterPro" id="IPR001943">
    <property type="entry name" value="UVR_dom"/>
</dbReference>
<dbReference type="InterPro" id="IPR050066">
    <property type="entry name" value="UvrABC_protein_C"/>
</dbReference>
<dbReference type="HAMAP" id="MF_00203">
    <property type="entry name" value="UvrC"/>
    <property type="match status" value="1"/>
</dbReference>
<sequence length="619" mass="69685">MSTQGTSNIAPKFDHKDFLSNLTGKPGVYRMMDKSAEVIYVGKARNLKNRVGSYFRASGLASKTIAMVNKIENIEITVTNSETEALLLEQTLIKTHRPTYNIQMRDDKSYPYIMLSEDDDYPRLSFYRGSRKRKGRFFGPYPSAHSTREALQVLQKVFKVRQCEDSYFKNRSRPCLQYQIDRCTAPCVNAISSEAYASDVSYSVLFLQGKSNALSGQLTANMEKAADKEDFERAAVIRDQLKGLRRIQEQQVVTNQGDDADIVAADIQGSYVCVHVVYVRGGRIIGSKSFYPRFRLANDTAQLLAAFLSQSYLGDDKAPTIPGEIIVPTVLEDADTLRDALSYVAGRKIKLSMRVRGHRARWLHMAVTNASESLQAFVSNKQNIVKRFQQLQDYLKLESMPSRIECFDISHTSGEGTVGSCVVFDESGAVKSDYRRYNIKGITGGDDYAAMEQVLDRRFTRLAKGEAKIPDILLIDGGKGQLTQARKIMQKFQLPEIHLLGIAKGISRRAGQETIFLDAGDHYKEIAMPTESGALHLLQQVRDEAHRFAITGHRQRRAKARKQSLLEQIPGLGPKRRRELLRYFGGQQEIKRASEIEIAKVTGISKTLAENIYEYLHSS</sequence>
<dbReference type="PROSITE" id="PS50164">
    <property type="entry name" value="GIY_YIG"/>
    <property type="match status" value="1"/>
</dbReference>
<dbReference type="Proteomes" id="UP000218327">
    <property type="component" value="Unassembled WGS sequence"/>
</dbReference>
<dbReference type="Pfam" id="PF22920">
    <property type="entry name" value="UvrC_RNaseH"/>
    <property type="match status" value="1"/>
</dbReference>